<sequence>MIKLTEQQYFTLVTDIGKAAIANASITGEKVDFAKIKVGDGGGSSYTPNESQTALKNVVWESTLEHAQGDKDNPNWVVIQKFIPGDVGGFEIREVGLFDSKDQLLAVSSYPTTYKPKADSGTVKELLIKVILVVSNVANINLKVDPTVILATLKDLQDLDSKIDTTKTELTSNIETTKTELNTKIGDTTQLTTTDKTNIVSALNEVKTSVDSIETTADKTSIKDTDNLFESDNVEGALKEVKVSLDSMQITAKKTTIEDIENNFTSDNVEDALKELAIKQNLLDTELNGQKTRGISIANTLTDMFL</sequence>
<reference evidence="2" key="1">
    <citation type="submission" date="2014-07" db="EMBL/GenBank/DDBJ databases">
        <authorList>
            <person name="Monot Marc"/>
        </authorList>
    </citation>
    <scope>NUCLEOTIDE SEQUENCE</scope>
</reference>
<dbReference type="AlphaFoldDB" id="A0A069A3R7"/>
<dbReference type="PANTHER" id="PTHR35191">
    <property type="entry name" value="PROPHAGE SIDE TAIL FIBER PROTEIN HOMOLOG STFQ-RELATED"/>
    <property type="match status" value="1"/>
</dbReference>
<dbReference type="InterPro" id="IPR022225">
    <property type="entry name" value="Phage_tail_fibre_N"/>
</dbReference>
<proteinExistence type="predicted"/>
<dbReference type="InterPro" id="IPR051934">
    <property type="entry name" value="Phage_Tail_Fiber_Structural"/>
</dbReference>
<dbReference type="PANTHER" id="PTHR35191:SF1">
    <property type="entry name" value="PROPHAGE SIDE TAIL FIBER PROTEIN HOMOLOG STFQ-RELATED"/>
    <property type="match status" value="1"/>
</dbReference>
<organism evidence="2">
    <name type="scientific">Clostridioides difficile</name>
    <name type="common">Peptoclostridium difficile</name>
    <dbReference type="NCBI Taxonomy" id="1496"/>
    <lineage>
        <taxon>Bacteria</taxon>
        <taxon>Bacillati</taxon>
        <taxon>Bacillota</taxon>
        <taxon>Clostridia</taxon>
        <taxon>Peptostreptococcales</taxon>
        <taxon>Peptostreptococcaceae</taxon>
        <taxon>Clostridioides</taxon>
    </lineage>
</organism>
<evidence type="ECO:0000313" key="2">
    <source>
        <dbReference type="EMBL" id="CDS82786.1"/>
    </source>
</evidence>
<feature type="domain" description="Phage tail fibre protein N-terminal" evidence="1">
    <location>
        <begin position="6"/>
        <end position="153"/>
    </location>
</feature>
<name>A0A069A3R7_CLODI</name>
<dbReference type="Pfam" id="PF12571">
    <property type="entry name" value="Phage_tail_fib"/>
    <property type="match status" value="1"/>
</dbReference>
<gene>
    <name evidence="2" type="ORF">BN1096_1070005</name>
</gene>
<accession>A0A069A3R7</accession>
<dbReference type="EMBL" id="LK932451">
    <property type="protein sequence ID" value="CDS82786.1"/>
    <property type="molecule type" value="Genomic_DNA"/>
</dbReference>
<evidence type="ECO:0000259" key="1">
    <source>
        <dbReference type="Pfam" id="PF12571"/>
    </source>
</evidence>
<protein>
    <submittedName>
        <fullName evidence="2">Putative phage tail fiber protein</fullName>
    </submittedName>
</protein>